<dbReference type="EMBL" id="CP003071">
    <property type="protein sequence ID" value="AGA87643.1"/>
    <property type="molecule type" value="Genomic_DNA"/>
</dbReference>
<dbReference type="AlphaFoldDB" id="L0GLM2"/>
<proteinExistence type="predicted"/>
<evidence type="ECO:0000313" key="2">
    <source>
        <dbReference type="Proteomes" id="UP000010820"/>
    </source>
</evidence>
<reference evidence="1 2" key="1">
    <citation type="submission" date="2011-10" db="EMBL/GenBank/DDBJ databases">
        <title>Complete sequence of chromosome of Pseudomonas stutzeri RCH2.</title>
        <authorList>
            <consortium name="US DOE Joint Genome Institute"/>
            <person name="Lucas S."/>
            <person name="Han J."/>
            <person name="Lapidus A."/>
            <person name="Cheng J.-F."/>
            <person name="Goodwin L."/>
            <person name="Pitluck S."/>
            <person name="Peters L."/>
            <person name="Ovchinnikova G."/>
            <person name="Zeytun A."/>
            <person name="Lu M."/>
            <person name="Detter J.C."/>
            <person name="Han C."/>
            <person name="Tapia R."/>
            <person name="Land M."/>
            <person name="Hauser L."/>
            <person name="Kyrpides N."/>
            <person name="Ivanova N."/>
            <person name="Pagani I."/>
            <person name="Chakraborty R."/>
            <person name="Arkin A."/>
            <person name="Dehal P."/>
            <person name="Wall J."/>
            <person name="Hazen T."/>
            <person name="Woyke T."/>
        </authorList>
    </citation>
    <scope>NUCLEOTIDE SEQUENCE [LARGE SCALE GENOMIC DNA]</scope>
    <source>
        <strain evidence="1 2">RCH2</strain>
    </source>
</reference>
<evidence type="ECO:0000313" key="1">
    <source>
        <dbReference type="EMBL" id="AGA87643.1"/>
    </source>
</evidence>
<protein>
    <recommendedName>
        <fullName evidence="3">Ribbon-helix-helix protein, copG family</fullName>
    </recommendedName>
</protein>
<dbReference type="STRING" id="644801.Psest_3147"/>
<dbReference type="Proteomes" id="UP000010820">
    <property type="component" value="Chromosome"/>
</dbReference>
<accession>L0GLM2</accession>
<dbReference type="HOGENOM" id="CLU_2993366_0_0_6"/>
<dbReference type="KEGG" id="psh:Psest_3147"/>
<gene>
    <name evidence="1" type="ORF">Psest_3147</name>
</gene>
<sequence length="57" mass="6599">MRDTLYLGCKCYQKQTFILETELLAQLELKAKQQHTTLSELVNNLLKSEVNNDAIRS</sequence>
<evidence type="ECO:0008006" key="3">
    <source>
        <dbReference type="Google" id="ProtNLM"/>
    </source>
</evidence>
<name>L0GLM2_STUST</name>
<organism evidence="1 2">
    <name type="scientific">Stutzerimonas stutzeri RCH2</name>
    <dbReference type="NCBI Taxonomy" id="644801"/>
    <lineage>
        <taxon>Bacteria</taxon>
        <taxon>Pseudomonadati</taxon>
        <taxon>Pseudomonadota</taxon>
        <taxon>Gammaproteobacteria</taxon>
        <taxon>Pseudomonadales</taxon>
        <taxon>Pseudomonadaceae</taxon>
        <taxon>Stutzerimonas</taxon>
    </lineage>
</organism>